<dbReference type="PANTHER" id="PTHR43581">
    <property type="entry name" value="ATP/GTP PHOSPHATASE"/>
    <property type="match status" value="1"/>
</dbReference>
<accession>A0ABS6VQC0</accession>
<protein>
    <submittedName>
        <fullName evidence="2">Restriction system-associated AAA family ATPase</fullName>
    </submittedName>
</protein>
<dbReference type="InterPro" id="IPR003593">
    <property type="entry name" value="AAA+_ATPase"/>
</dbReference>
<comment type="caution">
    <text evidence="2">The sequence shown here is derived from an EMBL/GenBank/DDBJ whole genome shotgun (WGS) entry which is preliminary data.</text>
</comment>
<dbReference type="Proteomes" id="UP001166291">
    <property type="component" value="Unassembled WGS sequence"/>
</dbReference>
<dbReference type="InterPro" id="IPR003959">
    <property type="entry name" value="ATPase_AAA_core"/>
</dbReference>
<dbReference type="EMBL" id="JAHWDQ010000001">
    <property type="protein sequence ID" value="MBW2940512.1"/>
    <property type="molecule type" value="Genomic_DNA"/>
</dbReference>
<sequence length="532" mass="60281">MKLVSLKIIDADTCGGLLNGLSIPFREGQTDVNNFSPLCLIGPNGTGKSQVLQIIAEIFQAVFAKYLSEEEKGKPNDNIQFEIEYILGAEAGSEKRVRIYRRAVAKKKLEIVVENFVNENWSVVTKDQVEPLLPKKVIGYTSGDNETLSIPFFVSRAGYASQVRDNATKEELKSKPIPDSRMLLIDYATNLEVLVANLLLNDKTIREHLIKEPNLKALRSFRCVIQLKYGTGKKVVQLTDELQGYVGYLERCATCYHYDSKTSTYTFDFYIQGATHAAFGNFWEGGALELYSCFHKLAMLNDLVIPKQDREEYEKGVTERRFASRLPEPMERQKVFRFERVEFISNKSDKPVDYVSLSDGEHQLAQLLGTLCMVNYPNVLFLLDEPESHFNPRWRVEFISKILNLPTCGGVRNEVSEVARQDCLITTHSPFVPSDMKSDNVLVFKKDDDTQVIDVRRPKIETFGSTFDTILEECFSISPPISDIPRLKIEELLKSDSTEEIQEAMRGLGDSVERMYLADRVRQLKAKGSAGA</sequence>
<dbReference type="SMART" id="SM00382">
    <property type="entry name" value="AAA"/>
    <property type="match status" value="1"/>
</dbReference>
<proteinExistence type="predicted"/>
<dbReference type="Pfam" id="PF13304">
    <property type="entry name" value="AAA_21"/>
    <property type="match status" value="1"/>
</dbReference>
<reference evidence="2" key="1">
    <citation type="submission" date="2021-07" db="EMBL/GenBank/DDBJ databases">
        <title>Zhongshania sp. CAU 1632 isolated from seawater.</title>
        <authorList>
            <person name="Kim W."/>
        </authorList>
    </citation>
    <scope>NUCLEOTIDE SEQUENCE</scope>
    <source>
        <strain evidence="2">CAU 1632</strain>
    </source>
</reference>
<dbReference type="RefSeq" id="WP_219042702.1">
    <property type="nucleotide sequence ID" value="NZ_JAHWDQ010000001.1"/>
</dbReference>
<name>A0ABS6VQC0_9GAMM</name>
<feature type="domain" description="AAA+ ATPase" evidence="1">
    <location>
        <begin position="34"/>
        <end position="231"/>
    </location>
</feature>
<evidence type="ECO:0000259" key="1">
    <source>
        <dbReference type="SMART" id="SM00382"/>
    </source>
</evidence>
<evidence type="ECO:0000313" key="2">
    <source>
        <dbReference type="EMBL" id="MBW2940512.1"/>
    </source>
</evidence>
<dbReference type="NCBIfam" id="TIGR04435">
    <property type="entry name" value="restrict_AAA_1"/>
    <property type="match status" value="1"/>
</dbReference>
<dbReference type="InterPro" id="IPR030974">
    <property type="entry name" value="Restrict_AAA"/>
</dbReference>
<evidence type="ECO:0000313" key="3">
    <source>
        <dbReference type="Proteomes" id="UP001166291"/>
    </source>
</evidence>
<keyword evidence="3" id="KW-1185">Reference proteome</keyword>
<gene>
    <name evidence="2" type="ORF">KXJ70_06995</name>
</gene>
<organism evidence="2 3">
    <name type="scientific">Zhongshania aquimaris</name>
    <dbReference type="NCBI Taxonomy" id="2857107"/>
    <lineage>
        <taxon>Bacteria</taxon>
        <taxon>Pseudomonadati</taxon>
        <taxon>Pseudomonadota</taxon>
        <taxon>Gammaproteobacteria</taxon>
        <taxon>Cellvibrionales</taxon>
        <taxon>Spongiibacteraceae</taxon>
        <taxon>Zhongshania</taxon>
    </lineage>
</organism>
<dbReference type="InterPro" id="IPR051396">
    <property type="entry name" value="Bact_Antivir_Def_Nuclease"/>
</dbReference>
<dbReference type="PANTHER" id="PTHR43581:SF2">
    <property type="entry name" value="EXCINUCLEASE ATPASE SUBUNIT"/>
    <property type="match status" value="1"/>
</dbReference>